<dbReference type="Proteomes" id="UP001314170">
    <property type="component" value="Unassembled WGS sequence"/>
</dbReference>
<evidence type="ECO:0000313" key="1">
    <source>
        <dbReference type="EMBL" id="CAK7348047.1"/>
    </source>
</evidence>
<proteinExistence type="predicted"/>
<evidence type="ECO:0000313" key="2">
    <source>
        <dbReference type="Proteomes" id="UP001314170"/>
    </source>
</evidence>
<name>A0AAV1SB01_9ROSI</name>
<protein>
    <submittedName>
        <fullName evidence="1">Uncharacterized protein</fullName>
    </submittedName>
</protein>
<dbReference type="AlphaFoldDB" id="A0AAV1SB01"/>
<organism evidence="1 2">
    <name type="scientific">Dovyalis caffra</name>
    <dbReference type="NCBI Taxonomy" id="77055"/>
    <lineage>
        <taxon>Eukaryota</taxon>
        <taxon>Viridiplantae</taxon>
        <taxon>Streptophyta</taxon>
        <taxon>Embryophyta</taxon>
        <taxon>Tracheophyta</taxon>
        <taxon>Spermatophyta</taxon>
        <taxon>Magnoliopsida</taxon>
        <taxon>eudicotyledons</taxon>
        <taxon>Gunneridae</taxon>
        <taxon>Pentapetalae</taxon>
        <taxon>rosids</taxon>
        <taxon>fabids</taxon>
        <taxon>Malpighiales</taxon>
        <taxon>Salicaceae</taxon>
        <taxon>Flacourtieae</taxon>
        <taxon>Dovyalis</taxon>
    </lineage>
</organism>
<comment type="caution">
    <text evidence="1">The sequence shown here is derived from an EMBL/GenBank/DDBJ whole genome shotgun (WGS) entry which is preliminary data.</text>
</comment>
<sequence length="91" mass="10337">MSQAPSNVYLSLHLSSKRASSRIPYGIALSYTRKHKINNKMKAVAAESRDYLDHLQRAMKNPQQSQLKKRVAPAAPIGLWRGFLLQEQCSR</sequence>
<accession>A0AAV1SB01</accession>
<gene>
    <name evidence="1" type="ORF">DCAF_LOCUS20739</name>
</gene>
<dbReference type="EMBL" id="CAWUPB010001173">
    <property type="protein sequence ID" value="CAK7348047.1"/>
    <property type="molecule type" value="Genomic_DNA"/>
</dbReference>
<keyword evidence="2" id="KW-1185">Reference proteome</keyword>
<reference evidence="1 2" key="1">
    <citation type="submission" date="2024-01" db="EMBL/GenBank/DDBJ databases">
        <authorList>
            <person name="Waweru B."/>
        </authorList>
    </citation>
    <scope>NUCLEOTIDE SEQUENCE [LARGE SCALE GENOMIC DNA]</scope>
</reference>